<dbReference type="GO" id="GO:0051999">
    <property type="term" value="P:mannosyl-inositol phosphorylceramide biosynthetic process"/>
    <property type="evidence" value="ECO:0007669"/>
    <property type="project" value="TreeGrafter"/>
</dbReference>
<dbReference type="InterPro" id="IPR007577">
    <property type="entry name" value="GlycoTrfase_DXD_sugar-bd_CS"/>
</dbReference>
<evidence type="ECO:0000313" key="3">
    <source>
        <dbReference type="Proteomes" id="UP000483362"/>
    </source>
</evidence>
<proteinExistence type="predicted"/>
<gene>
    <name evidence="2" type="ORF">FYJ29_06150</name>
</gene>
<dbReference type="Proteomes" id="UP000483362">
    <property type="component" value="Unassembled WGS sequence"/>
</dbReference>
<dbReference type="PANTHER" id="PTHR32385:SF15">
    <property type="entry name" value="INOSITOL PHOSPHOCERAMIDE MANNOSYLTRANSFERASE 1"/>
    <property type="match status" value="1"/>
</dbReference>
<organism evidence="2 3">
    <name type="scientific">Sodaliphilus pleomorphus</name>
    <dbReference type="NCBI Taxonomy" id="2606626"/>
    <lineage>
        <taxon>Bacteria</taxon>
        <taxon>Pseudomonadati</taxon>
        <taxon>Bacteroidota</taxon>
        <taxon>Bacteroidia</taxon>
        <taxon>Bacteroidales</taxon>
        <taxon>Muribaculaceae</taxon>
        <taxon>Sodaliphilus</taxon>
    </lineage>
</organism>
<dbReference type="AlphaFoldDB" id="A0A6L5XEU8"/>
<dbReference type="InterPro" id="IPR029044">
    <property type="entry name" value="Nucleotide-diphossugar_trans"/>
</dbReference>
<evidence type="ECO:0000313" key="2">
    <source>
        <dbReference type="EMBL" id="MSS17342.1"/>
    </source>
</evidence>
<dbReference type="EMBL" id="VULT01000007">
    <property type="protein sequence ID" value="MSS17342.1"/>
    <property type="molecule type" value="Genomic_DNA"/>
</dbReference>
<dbReference type="GO" id="GO:0016020">
    <property type="term" value="C:membrane"/>
    <property type="evidence" value="ECO:0007669"/>
    <property type="project" value="GOC"/>
</dbReference>
<dbReference type="SUPFAM" id="SSF53448">
    <property type="entry name" value="Nucleotide-diphospho-sugar transferases"/>
    <property type="match status" value="1"/>
</dbReference>
<evidence type="ECO:0000256" key="1">
    <source>
        <dbReference type="ARBA" id="ARBA00022679"/>
    </source>
</evidence>
<reference evidence="2 3" key="1">
    <citation type="submission" date="2019-08" db="EMBL/GenBank/DDBJ databases">
        <title>In-depth cultivation of the pig gut microbiome towards novel bacterial diversity and tailored functional studies.</title>
        <authorList>
            <person name="Wylensek D."/>
            <person name="Hitch T.C.A."/>
            <person name="Clavel T."/>
        </authorList>
    </citation>
    <scope>NUCLEOTIDE SEQUENCE [LARGE SCALE GENOMIC DNA]</scope>
    <source>
        <strain evidence="2 3">Oil-RF-744-WCA-WT-10</strain>
    </source>
</reference>
<name>A0A6L5XEU8_9BACT</name>
<dbReference type="Pfam" id="PF04488">
    <property type="entry name" value="Gly_transf_sug"/>
    <property type="match status" value="1"/>
</dbReference>
<dbReference type="InterPro" id="IPR051706">
    <property type="entry name" value="Glycosyltransferase_domain"/>
</dbReference>
<sequence length="247" mass="28380">MIPKVIHYCWLSGDPYPDKIARCMATWRQVMPHYKIKLWNTSNFDIGSAPAYVQQACAQRKWAFAADYIRMWALYTEGGIYLDSDVRVLKPFDDMLGHNFFSSMEYHPSQVERMGSMAMIDAQGRRIKDGYVSGIQIQAAVMGAQAGCRYVKDVLDDYEHRTFEMPSGTQGQGVLSPFIYARVMERYGLRYVDRDQQLDDGIMIYRSEVFAGNKHEATPASYAIHYCAHSWKPALLQRLAAKLKRKC</sequence>
<dbReference type="PANTHER" id="PTHR32385">
    <property type="entry name" value="MANNOSYL PHOSPHORYLINOSITOL CERAMIDE SYNTHASE"/>
    <property type="match status" value="1"/>
</dbReference>
<keyword evidence="1" id="KW-0808">Transferase</keyword>
<dbReference type="GO" id="GO:0000030">
    <property type="term" value="F:mannosyltransferase activity"/>
    <property type="evidence" value="ECO:0007669"/>
    <property type="project" value="TreeGrafter"/>
</dbReference>
<protein>
    <submittedName>
        <fullName evidence="2">Polysaccharide biosynthesis protein</fullName>
    </submittedName>
</protein>
<comment type="caution">
    <text evidence="2">The sequence shown here is derived from an EMBL/GenBank/DDBJ whole genome shotgun (WGS) entry which is preliminary data.</text>
</comment>
<accession>A0A6L5XEU8</accession>
<dbReference type="Gene3D" id="3.90.550.20">
    <property type="match status" value="1"/>
</dbReference>
<keyword evidence="3" id="KW-1185">Reference proteome</keyword>